<sequence>MLRESPRKVGHKPSCISTKHQQHSTPLRRQQYYRWPLLPGGSTRSASITAEEQQGPRLKERHVPHGNQSIRHKTTCKKDRDDTKEPIHVVRIQDFKDQYQASDFIHLGSEYHSRSSGTKAKIHRICSNFANREKSNRRQAPRPYYSQPCS</sequence>
<keyword evidence="3" id="KW-1185">Reference proteome</keyword>
<evidence type="ECO:0000313" key="3">
    <source>
        <dbReference type="Proteomes" id="UP001279734"/>
    </source>
</evidence>
<protein>
    <submittedName>
        <fullName evidence="2">Uncharacterized protein</fullName>
    </submittedName>
</protein>
<gene>
    <name evidence="2" type="ORF">Nepgr_022854</name>
</gene>
<accession>A0AAD3XX69</accession>
<reference evidence="2" key="1">
    <citation type="submission" date="2023-05" db="EMBL/GenBank/DDBJ databases">
        <title>Nepenthes gracilis genome sequencing.</title>
        <authorList>
            <person name="Fukushima K."/>
        </authorList>
    </citation>
    <scope>NUCLEOTIDE SEQUENCE</scope>
    <source>
        <strain evidence="2">SING2019-196</strain>
    </source>
</reference>
<feature type="compositionally biased region" description="Polar residues" evidence="1">
    <location>
        <begin position="15"/>
        <end position="27"/>
    </location>
</feature>
<dbReference type="Proteomes" id="UP001279734">
    <property type="component" value="Unassembled WGS sequence"/>
</dbReference>
<dbReference type="AlphaFoldDB" id="A0AAD3XX69"/>
<comment type="caution">
    <text evidence="2">The sequence shown here is derived from an EMBL/GenBank/DDBJ whole genome shotgun (WGS) entry which is preliminary data.</text>
</comment>
<feature type="region of interest" description="Disordered" evidence="1">
    <location>
        <begin position="39"/>
        <end position="82"/>
    </location>
</feature>
<feature type="compositionally biased region" description="Polar residues" evidence="1">
    <location>
        <begin position="42"/>
        <end position="52"/>
    </location>
</feature>
<evidence type="ECO:0000256" key="1">
    <source>
        <dbReference type="SAM" id="MobiDB-lite"/>
    </source>
</evidence>
<feature type="compositionally biased region" description="Basic residues" evidence="1">
    <location>
        <begin position="64"/>
        <end position="75"/>
    </location>
</feature>
<feature type="region of interest" description="Disordered" evidence="1">
    <location>
        <begin position="1"/>
        <end position="27"/>
    </location>
</feature>
<proteinExistence type="predicted"/>
<name>A0AAD3XX69_NEPGR</name>
<feature type="region of interest" description="Disordered" evidence="1">
    <location>
        <begin position="128"/>
        <end position="150"/>
    </location>
</feature>
<organism evidence="2 3">
    <name type="scientific">Nepenthes gracilis</name>
    <name type="common">Slender pitcher plant</name>
    <dbReference type="NCBI Taxonomy" id="150966"/>
    <lineage>
        <taxon>Eukaryota</taxon>
        <taxon>Viridiplantae</taxon>
        <taxon>Streptophyta</taxon>
        <taxon>Embryophyta</taxon>
        <taxon>Tracheophyta</taxon>
        <taxon>Spermatophyta</taxon>
        <taxon>Magnoliopsida</taxon>
        <taxon>eudicotyledons</taxon>
        <taxon>Gunneridae</taxon>
        <taxon>Pentapetalae</taxon>
        <taxon>Caryophyllales</taxon>
        <taxon>Nepenthaceae</taxon>
        <taxon>Nepenthes</taxon>
    </lineage>
</organism>
<dbReference type="EMBL" id="BSYO01000022">
    <property type="protein sequence ID" value="GMH21012.1"/>
    <property type="molecule type" value="Genomic_DNA"/>
</dbReference>
<evidence type="ECO:0000313" key="2">
    <source>
        <dbReference type="EMBL" id="GMH21012.1"/>
    </source>
</evidence>